<organism evidence="2 3">
    <name type="scientific">Salmonella enterica</name>
    <name type="common">Salmonella choleraesuis</name>
    <dbReference type="NCBI Taxonomy" id="28901"/>
    <lineage>
        <taxon>Bacteria</taxon>
        <taxon>Pseudomonadati</taxon>
        <taxon>Pseudomonadota</taxon>
        <taxon>Gammaproteobacteria</taxon>
        <taxon>Enterobacterales</taxon>
        <taxon>Enterobacteriaceae</taxon>
        <taxon>Salmonella</taxon>
    </lineage>
</organism>
<dbReference type="Proteomes" id="UP000254597">
    <property type="component" value="Unassembled WGS sequence"/>
</dbReference>
<accession>A0A379QME2</accession>
<evidence type="ECO:0000256" key="1">
    <source>
        <dbReference type="SAM" id="MobiDB-lite"/>
    </source>
</evidence>
<proteinExistence type="predicted"/>
<sequence length="180" mass="19977">MAVLGNVQGGSYVHVDFPGAKTVVFNRRIVRRAFHKIGRTIQQDARERISQRHGSKPGEDPGYWSGDTVRSIGYYVPGASGRRPGFMVKIAPNQKRGRGMTPMQLHDGPGSSGFYPAYLFYGVRRGAKRTRAHHKGASGGSGWRIAPRGNYMTAALNDKKYWTERTLFNALRRAVTAEPV</sequence>
<dbReference type="AlphaFoldDB" id="A0A379QME2"/>
<evidence type="ECO:0000313" key="3">
    <source>
        <dbReference type="Proteomes" id="UP000254597"/>
    </source>
</evidence>
<evidence type="ECO:0000313" key="2">
    <source>
        <dbReference type="EMBL" id="SUF56696.1"/>
    </source>
</evidence>
<feature type="region of interest" description="Disordered" evidence="1">
    <location>
        <begin position="42"/>
        <end position="63"/>
    </location>
</feature>
<protein>
    <submittedName>
        <fullName evidence="2">Phage protein</fullName>
    </submittedName>
</protein>
<gene>
    <name evidence="2" type="ORF">NCTC10252_01925</name>
</gene>
<dbReference type="EMBL" id="UGWP01000004">
    <property type="protein sequence ID" value="SUF56696.1"/>
    <property type="molecule type" value="Genomic_DNA"/>
</dbReference>
<name>A0A379QME2_SALER</name>
<reference evidence="2 3" key="1">
    <citation type="submission" date="2018-06" db="EMBL/GenBank/DDBJ databases">
        <authorList>
            <consortium name="Pathogen Informatics"/>
            <person name="Doyle S."/>
        </authorList>
    </citation>
    <scope>NUCLEOTIDE SEQUENCE [LARGE SCALE GENOMIC DNA]</scope>
    <source>
        <strain evidence="2 3">NCTC10252</strain>
    </source>
</reference>